<proteinExistence type="predicted"/>
<sequence>TFYSSLVDIKIGIAIAIAIAIHNIPEGIAVSAPVYKATGSRGKAFL</sequence>
<accession>X1H5M4</accession>
<gene>
    <name evidence="1" type="ORF">S03H2_39475</name>
</gene>
<dbReference type="EMBL" id="BARU01024413">
    <property type="protein sequence ID" value="GAH49159.1"/>
    <property type="molecule type" value="Genomic_DNA"/>
</dbReference>
<organism evidence="1">
    <name type="scientific">marine sediment metagenome</name>
    <dbReference type="NCBI Taxonomy" id="412755"/>
    <lineage>
        <taxon>unclassified sequences</taxon>
        <taxon>metagenomes</taxon>
        <taxon>ecological metagenomes</taxon>
    </lineage>
</organism>
<evidence type="ECO:0008006" key="2">
    <source>
        <dbReference type="Google" id="ProtNLM"/>
    </source>
</evidence>
<feature type="non-terminal residue" evidence="1">
    <location>
        <position position="1"/>
    </location>
</feature>
<reference evidence="1" key="1">
    <citation type="journal article" date="2014" name="Front. Microbiol.">
        <title>High frequency of phylogenetically diverse reductive dehalogenase-homologous genes in deep subseafloor sedimentary metagenomes.</title>
        <authorList>
            <person name="Kawai M."/>
            <person name="Futagami T."/>
            <person name="Toyoda A."/>
            <person name="Takaki Y."/>
            <person name="Nishi S."/>
            <person name="Hori S."/>
            <person name="Arai W."/>
            <person name="Tsubouchi T."/>
            <person name="Morono Y."/>
            <person name="Uchiyama I."/>
            <person name="Ito T."/>
            <person name="Fujiyama A."/>
            <person name="Inagaki F."/>
            <person name="Takami H."/>
        </authorList>
    </citation>
    <scope>NUCLEOTIDE SEQUENCE</scope>
    <source>
        <strain evidence="1">Expedition CK06-06</strain>
    </source>
</reference>
<evidence type="ECO:0000313" key="1">
    <source>
        <dbReference type="EMBL" id="GAH49159.1"/>
    </source>
</evidence>
<comment type="caution">
    <text evidence="1">The sequence shown here is derived from an EMBL/GenBank/DDBJ whole genome shotgun (WGS) entry which is preliminary data.</text>
</comment>
<dbReference type="AlphaFoldDB" id="X1H5M4"/>
<name>X1H5M4_9ZZZZ</name>
<protein>
    <recommendedName>
        <fullName evidence="2">Zinc transporter ZupT</fullName>
    </recommendedName>
</protein>